<protein>
    <submittedName>
        <fullName evidence="1">Uncharacterized protein</fullName>
    </submittedName>
</protein>
<keyword evidence="2" id="KW-1185">Reference proteome</keyword>
<dbReference type="EMBL" id="JABAYA010000111">
    <property type="protein sequence ID" value="KAF7724776.1"/>
    <property type="molecule type" value="Genomic_DNA"/>
</dbReference>
<proteinExistence type="predicted"/>
<gene>
    <name evidence="1" type="ORF">EC973_000732</name>
</gene>
<dbReference type="OrthoDB" id="9970274at2759"/>
<dbReference type="Pfam" id="PF14299">
    <property type="entry name" value="PP2"/>
    <property type="match status" value="1"/>
</dbReference>
<name>A0A8H7EPU3_9FUNG</name>
<dbReference type="InterPro" id="IPR025886">
    <property type="entry name" value="PP2-like"/>
</dbReference>
<organism evidence="1 2">
    <name type="scientific">Apophysomyces ossiformis</name>
    <dbReference type="NCBI Taxonomy" id="679940"/>
    <lineage>
        <taxon>Eukaryota</taxon>
        <taxon>Fungi</taxon>
        <taxon>Fungi incertae sedis</taxon>
        <taxon>Mucoromycota</taxon>
        <taxon>Mucoromycotina</taxon>
        <taxon>Mucoromycetes</taxon>
        <taxon>Mucorales</taxon>
        <taxon>Mucorineae</taxon>
        <taxon>Mucoraceae</taxon>
        <taxon>Apophysomyces</taxon>
    </lineage>
</organism>
<comment type="caution">
    <text evidence="1">The sequence shown here is derived from an EMBL/GenBank/DDBJ whole genome shotgun (WGS) entry which is preliminary data.</text>
</comment>
<evidence type="ECO:0000313" key="2">
    <source>
        <dbReference type="Proteomes" id="UP000605846"/>
    </source>
</evidence>
<sequence length="208" mass="23843">MTVAHIQSPYWQTVDTTQSMYGRTIKLQSICWLDVGQKIENELRKVHGLFEGVPSGTYQIQWRVRLSYPARWNEPLDFTATPLADPTQTIRYTTPNGFFQRQDVVADAWILLTIPIRLDIKGGFSDVEVSHEKKTRLWKSGLELDWVRLVPCEGEISDQIIVKHEKRGAVSESTMSLAWLSFAWDAISVMTGYAWKSVNAFLESLSYL</sequence>
<accession>A0A8H7EPU3</accession>
<evidence type="ECO:0000313" key="1">
    <source>
        <dbReference type="EMBL" id="KAF7724776.1"/>
    </source>
</evidence>
<dbReference type="Proteomes" id="UP000605846">
    <property type="component" value="Unassembled WGS sequence"/>
</dbReference>
<dbReference type="AlphaFoldDB" id="A0A8H7EPU3"/>
<reference evidence="1" key="1">
    <citation type="submission" date="2020-01" db="EMBL/GenBank/DDBJ databases">
        <title>Genome Sequencing of Three Apophysomyces-Like Fungal Strains Confirms a Novel Fungal Genus in the Mucoromycota with divergent Burkholderia-like Endosymbiotic Bacteria.</title>
        <authorList>
            <person name="Stajich J.E."/>
            <person name="Macias A.M."/>
            <person name="Carter-House D."/>
            <person name="Lovett B."/>
            <person name="Kasson L.R."/>
            <person name="Berry K."/>
            <person name="Grigoriev I."/>
            <person name="Chang Y."/>
            <person name="Spatafora J."/>
            <person name="Kasson M.T."/>
        </authorList>
    </citation>
    <scope>NUCLEOTIDE SEQUENCE</scope>
    <source>
        <strain evidence="1">NRRL A-21654</strain>
    </source>
</reference>